<dbReference type="AlphaFoldDB" id="A0A1A0QSQ1"/>
<evidence type="ECO:0000313" key="2">
    <source>
        <dbReference type="Proteomes" id="UP000093902"/>
    </source>
</evidence>
<reference evidence="2" key="1">
    <citation type="submission" date="2016-06" db="EMBL/GenBank/DDBJ databases">
        <authorList>
            <person name="Sutton G."/>
            <person name="Brinkac L."/>
            <person name="Sanka R."/>
            <person name="Adams M."/>
            <person name="Lau E."/>
            <person name="Mehaffy C."/>
            <person name="Tameris M."/>
            <person name="Hatherill M."/>
            <person name="Hanekom W."/>
            <person name="Mahomed H."/>
            <person name="Mcshane H."/>
        </authorList>
    </citation>
    <scope>NUCLEOTIDE SEQUENCE [LARGE SCALE GENOMIC DNA]</scope>
    <source>
        <strain evidence="2">852002-51209_SCH5440388</strain>
    </source>
</reference>
<sequence length="118" mass="13366">MGDMQAIGYGGQPVRDAFRVVRPPAPVLIDLVALFPREPHLAGRYHPLGIQMSKVVEGKLTCWALCEQGQWWGLVTYPIRFGANEKTVTHWIPAWVLKPHEGQGQKASQGVRKRRRRN</sequence>
<protein>
    <submittedName>
        <fullName evidence="1">Uncharacterized protein</fullName>
    </submittedName>
</protein>
<organism evidence="1 2">
    <name type="scientific">Mycolicibacterium peregrinum</name>
    <name type="common">Mycobacterium peregrinum</name>
    <dbReference type="NCBI Taxonomy" id="43304"/>
    <lineage>
        <taxon>Bacteria</taxon>
        <taxon>Bacillati</taxon>
        <taxon>Actinomycetota</taxon>
        <taxon>Actinomycetes</taxon>
        <taxon>Mycobacteriales</taxon>
        <taxon>Mycobacteriaceae</taxon>
        <taxon>Mycolicibacterium</taxon>
    </lineage>
</organism>
<dbReference type="OrthoDB" id="4377352at2"/>
<dbReference type="Proteomes" id="UP000093902">
    <property type="component" value="Unassembled WGS sequence"/>
</dbReference>
<proteinExistence type="predicted"/>
<comment type="caution">
    <text evidence="1">The sequence shown here is derived from an EMBL/GenBank/DDBJ whole genome shotgun (WGS) entry which is preliminary data.</text>
</comment>
<accession>A0A1A0QSQ1</accession>
<name>A0A1A0QSQ1_MYCPR</name>
<dbReference type="EMBL" id="LZSO01000038">
    <property type="protein sequence ID" value="OBB25220.1"/>
    <property type="molecule type" value="Genomic_DNA"/>
</dbReference>
<gene>
    <name evidence="1" type="ORF">A5792_29595</name>
</gene>
<evidence type="ECO:0000313" key="1">
    <source>
        <dbReference type="EMBL" id="OBB25220.1"/>
    </source>
</evidence>